<gene>
    <name evidence="2" type="ORF">TPAB3V08_LOCUS12730</name>
</gene>
<comment type="caution">
    <text evidence="2">The sequence shown here is derived from an EMBL/GenBank/DDBJ whole genome shotgun (WGS) entry which is preliminary data.</text>
</comment>
<dbReference type="InterPro" id="IPR048968">
    <property type="entry name" value="Apc5_N"/>
</dbReference>
<dbReference type="EMBL" id="CAJPIN010046807">
    <property type="protein sequence ID" value="CAG2065787.1"/>
    <property type="molecule type" value="Genomic_DNA"/>
</dbReference>
<dbReference type="CDD" id="cd16270">
    <property type="entry name" value="Apc5_N"/>
    <property type="match status" value="1"/>
</dbReference>
<protein>
    <recommendedName>
        <fullName evidence="1">Anaphase-promoting complex subunit 5 N-terminal domain-containing protein</fullName>
    </recommendedName>
</protein>
<keyword evidence="3" id="KW-1185">Reference proteome</keyword>
<organism evidence="2 3">
    <name type="scientific">Timema podura</name>
    <name type="common">Walking stick</name>
    <dbReference type="NCBI Taxonomy" id="61482"/>
    <lineage>
        <taxon>Eukaryota</taxon>
        <taxon>Metazoa</taxon>
        <taxon>Ecdysozoa</taxon>
        <taxon>Arthropoda</taxon>
        <taxon>Hexapoda</taxon>
        <taxon>Insecta</taxon>
        <taxon>Pterygota</taxon>
        <taxon>Neoptera</taxon>
        <taxon>Polyneoptera</taxon>
        <taxon>Phasmatodea</taxon>
        <taxon>Timematodea</taxon>
        <taxon>Timematoidea</taxon>
        <taxon>Timematidae</taxon>
        <taxon>Timema</taxon>
    </lineage>
</organism>
<reference evidence="2" key="1">
    <citation type="submission" date="2021-03" db="EMBL/GenBank/DDBJ databases">
        <authorList>
            <person name="Tran Van P."/>
        </authorList>
    </citation>
    <scope>NUCLEOTIDE SEQUENCE</scope>
</reference>
<feature type="domain" description="Anaphase-promoting complex subunit 5 N-terminal" evidence="1">
    <location>
        <begin position="11"/>
        <end position="116"/>
    </location>
</feature>
<dbReference type="Pfam" id="PF21371">
    <property type="entry name" value="Apc5_N"/>
    <property type="match status" value="1"/>
</dbReference>
<accession>A0ABN7PHS4</accession>
<evidence type="ECO:0000259" key="1">
    <source>
        <dbReference type="Pfam" id="PF21371"/>
    </source>
</evidence>
<sequence length="131" mass="15174">MSNINLSKCCGVPQSPDLDLSELQAMLHSDQYNLLATQVRTFESKLVELDKGGVVAMLDLFSNIKNHLKEPLPLNPAVTKTSIIGMFLRRIYVFFEKQTFSEVVALCEAFRKYLKDWDDEMHLHQNQRDRR</sequence>
<proteinExistence type="predicted"/>
<dbReference type="Proteomes" id="UP001153148">
    <property type="component" value="Unassembled WGS sequence"/>
</dbReference>
<evidence type="ECO:0000313" key="3">
    <source>
        <dbReference type="Proteomes" id="UP001153148"/>
    </source>
</evidence>
<evidence type="ECO:0000313" key="2">
    <source>
        <dbReference type="EMBL" id="CAG2065787.1"/>
    </source>
</evidence>
<name>A0ABN7PHS4_TIMPD</name>